<dbReference type="Gene3D" id="2.60.40.1500">
    <property type="entry name" value="Glycosyl hydrolase domain, family 39"/>
    <property type="match status" value="1"/>
</dbReference>
<protein>
    <submittedName>
        <fullName evidence="6">Beta-xylosidase</fullName>
    </submittedName>
</protein>
<gene>
    <name evidence="6" type="ORF">JEQ17_11535</name>
</gene>
<evidence type="ECO:0000256" key="3">
    <source>
        <dbReference type="ARBA" id="ARBA00023295"/>
    </source>
</evidence>
<dbReference type="PROSITE" id="PS01027">
    <property type="entry name" value="GLYCOSYL_HYDROL_F39"/>
    <property type="match status" value="1"/>
</dbReference>
<dbReference type="GO" id="GO:0004553">
    <property type="term" value="F:hydrolase activity, hydrolyzing O-glycosyl compounds"/>
    <property type="evidence" value="ECO:0007669"/>
    <property type="project" value="InterPro"/>
</dbReference>
<accession>A0A7T7KVG3</accession>
<dbReference type="RefSeq" id="WP_200395164.1">
    <property type="nucleotide sequence ID" value="NZ_CP066831.1"/>
</dbReference>
<dbReference type="InterPro" id="IPR051923">
    <property type="entry name" value="Glycosyl_Hydrolase_39"/>
</dbReference>
<feature type="active site" description="Proton donor" evidence="4">
    <location>
        <position position="161"/>
    </location>
</feature>
<dbReference type="InterPro" id="IPR049165">
    <property type="entry name" value="GH39_as"/>
</dbReference>
<sequence>MTSILPPRADAADAGEPLHHFWSVCAGAGRAGEGLRASWQEQLRQVAEGCGFRYVRFHGLFHDDMFVYRLGGDGQAVLNFQYVDDLFDRLLDAGVRPFVELGFSPGDLAREKGTIFWWGAHGSPPTDLVAWTSLVSATVRHWVARYGIDEVRQWYFEVWNEPNLDPFFRGTRTEYYDLYATTAHALKAIDPALRVGGPATSNFVPDARFDGDTEDRSGHVTVTADNLDALEWRPVWLEHFLDHCSRERLPVDFVSCHPYPTDWALDDHGEGAHYTRGADATRRDLTTVRDIVGKSPFPDAEIHLTEWSSTPSSRDHTHDHPQAATFVVRANLESIGLVDSLAYWTFTDVFEEMGAGDTAFHGGFGLLNQQGIPKPTYHAYRFLHALGDELLVRVPGAVVTREAATGRIAALAYHYPPEMPLAVPLSTPDRTVAEETLALGTPVPYTLSLTGLPAHAAFTVEILEPGSASGGDTVAAWRERGAPEPLSREDITALRRTAPRTETVRADAAGELTYERRLTPWSVVLVRQDDGGPTSPYEHPATP</sequence>
<name>A0A7T7KVG3_9ACTN</name>
<evidence type="ECO:0000256" key="1">
    <source>
        <dbReference type="ARBA" id="ARBA00008875"/>
    </source>
</evidence>
<evidence type="ECO:0000313" key="7">
    <source>
        <dbReference type="Proteomes" id="UP000595636"/>
    </source>
</evidence>
<dbReference type="Proteomes" id="UP000595636">
    <property type="component" value="Chromosome"/>
</dbReference>
<dbReference type="InterPro" id="IPR000514">
    <property type="entry name" value="Glyco_hydro_39"/>
</dbReference>
<organism evidence="6 7">
    <name type="scientific">Streptomyces liliifuscus</name>
    <dbReference type="NCBI Taxonomy" id="2797636"/>
    <lineage>
        <taxon>Bacteria</taxon>
        <taxon>Bacillati</taxon>
        <taxon>Actinomycetota</taxon>
        <taxon>Actinomycetes</taxon>
        <taxon>Kitasatosporales</taxon>
        <taxon>Streptomycetaceae</taxon>
        <taxon>Streptomyces</taxon>
    </lineage>
</organism>
<dbReference type="InterPro" id="IPR049166">
    <property type="entry name" value="GH39_cat"/>
</dbReference>
<dbReference type="PANTHER" id="PTHR12631:SF10">
    <property type="entry name" value="BETA-XYLOSIDASE-LIKE PROTEIN-RELATED"/>
    <property type="match status" value="1"/>
</dbReference>
<dbReference type="SUPFAM" id="SSF51011">
    <property type="entry name" value="Glycosyl hydrolase domain"/>
    <property type="match status" value="1"/>
</dbReference>
<proteinExistence type="inferred from homology"/>
<evidence type="ECO:0000313" key="6">
    <source>
        <dbReference type="EMBL" id="QQM40038.1"/>
    </source>
</evidence>
<dbReference type="KEGG" id="slf:JEQ17_11535"/>
<dbReference type="EMBL" id="CP066831">
    <property type="protein sequence ID" value="QQM40038.1"/>
    <property type="molecule type" value="Genomic_DNA"/>
</dbReference>
<dbReference type="Gene3D" id="3.20.20.80">
    <property type="entry name" value="Glycosidases"/>
    <property type="match status" value="1"/>
</dbReference>
<dbReference type="SUPFAM" id="SSF51445">
    <property type="entry name" value="(Trans)glycosidases"/>
    <property type="match status" value="1"/>
</dbReference>
<dbReference type="AlphaFoldDB" id="A0A7T7KVG3"/>
<dbReference type="PANTHER" id="PTHR12631">
    <property type="entry name" value="ALPHA-L-IDURONIDASE"/>
    <property type="match status" value="1"/>
</dbReference>
<reference evidence="6 7" key="1">
    <citation type="submission" date="2020-12" db="EMBL/GenBank/DDBJ databases">
        <title>A novel species.</title>
        <authorList>
            <person name="Li K."/>
        </authorList>
    </citation>
    <scope>NUCLEOTIDE SEQUENCE [LARGE SCALE GENOMIC DNA]</scope>
    <source>
        <strain evidence="6 7">ZYC-3</strain>
    </source>
</reference>
<dbReference type="PRINTS" id="PR00745">
    <property type="entry name" value="GLHYDRLASE39"/>
</dbReference>
<evidence type="ECO:0000256" key="4">
    <source>
        <dbReference type="PIRSR" id="PIRSR600514-1"/>
    </source>
</evidence>
<feature type="domain" description="Glycosyl hydrolases family 39 N-terminal catalytic" evidence="5">
    <location>
        <begin position="10"/>
        <end position="507"/>
    </location>
</feature>
<evidence type="ECO:0000259" key="5">
    <source>
        <dbReference type="Pfam" id="PF01229"/>
    </source>
</evidence>
<evidence type="ECO:0000256" key="2">
    <source>
        <dbReference type="ARBA" id="ARBA00022801"/>
    </source>
</evidence>
<keyword evidence="7" id="KW-1185">Reference proteome</keyword>
<keyword evidence="2" id="KW-0378">Hydrolase</keyword>
<dbReference type="InterPro" id="IPR017853">
    <property type="entry name" value="GH"/>
</dbReference>
<comment type="similarity">
    <text evidence="1">Belongs to the glycosyl hydrolase 39 family.</text>
</comment>
<dbReference type="Pfam" id="PF01229">
    <property type="entry name" value="Glyco_hydro_39"/>
    <property type="match status" value="1"/>
</dbReference>
<dbReference type="GO" id="GO:0005975">
    <property type="term" value="P:carbohydrate metabolic process"/>
    <property type="evidence" value="ECO:0007669"/>
    <property type="project" value="InterPro"/>
</dbReference>
<keyword evidence="3" id="KW-0326">Glycosidase</keyword>